<dbReference type="PANTHER" id="PTHR46565:SF20">
    <property type="entry name" value="COLD SHOCK DOMAIN-CONTAINING PROTEIN 4"/>
    <property type="match status" value="1"/>
</dbReference>
<comment type="caution">
    <text evidence="2">The sequence shown here is derived from an EMBL/GenBank/DDBJ whole genome shotgun (WGS) entry which is preliminary data.</text>
</comment>
<proteinExistence type="predicted"/>
<dbReference type="Pfam" id="PF00313">
    <property type="entry name" value="CSD"/>
    <property type="match status" value="1"/>
</dbReference>
<dbReference type="Gene3D" id="2.40.50.140">
    <property type="entry name" value="Nucleic acid-binding proteins"/>
    <property type="match status" value="3"/>
</dbReference>
<accession>A0A2N5ZME0</accession>
<dbReference type="PANTHER" id="PTHR46565">
    <property type="entry name" value="COLD SHOCK DOMAIN PROTEIN 2"/>
    <property type="match status" value="1"/>
</dbReference>
<sequence>MKLILKLEDITKKQGNTIEEIIKNAKPTKTYKGIVKWFDEEKGIGSIKSDEVKGDIFLHYSSIQMDGFQTVSENTEVEFTIKNTEKGKIAVKVIIPDSPQTKRYNGEIADFDMHTGLGIIISDDLGELYFHYSGLIDRIVKLAKPGEKVTFSTFTVEGYTQAFNIKNKSSNMQKDQIGQPDSNTGILKWFDPSVGYGIIETDDGMEIIIQKGNLPVSHESLKEGTKLVFDIDEIEAITGEKVPRAINVRLV</sequence>
<evidence type="ECO:0000313" key="2">
    <source>
        <dbReference type="EMBL" id="PLX19792.1"/>
    </source>
</evidence>
<dbReference type="PRINTS" id="PR00050">
    <property type="entry name" value="COLDSHOCK"/>
</dbReference>
<dbReference type="SMART" id="SM00357">
    <property type="entry name" value="CSP"/>
    <property type="match status" value="2"/>
</dbReference>
<evidence type="ECO:0000313" key="3">
    <source>
        <dbReference type="Proteomes" id="UP000234857"/>
    </source>
</evidence>
<dbReference type="InterPro" id="IPR012340">
    <property type="entry name" value="NA-bd_OB-fold"/>
</dbReference>
<organism evidence="2 3">
    <name type="scientific">Muiribacterium halophilum</name>
    <dbReference type="NCBI Taxonomy" id="2053465"/>
    <lineage>
        <taxon>Bacteria</taxon>
        <taxon>Candidatus Muiribacteriota</taxon>
        <taxon>Candidatus Muiribacteriia</taxon>
        <taxon>Candidatus Muiribacteriales</taxon>
        <taxon>Candidatus Muiribacteriaceae</taxon>
        <taxon>Candidatus Muiribacterium</taxon>
    </lineage>
</organism>
<name>A0A2N5ZME0_MUIH1</name>
<dbReference type="CDD" id="cd04458">
    <property type="entry name" value="CSP_CDS"/>
    <property type="match status" value="1"/>
</dbReference>
<dbReference type="InterPro" id="IPR011129">
    <property type="entry name" value="CSD"/>
</dbReference>
<dbReference type="PROSITE" id="PS51857">
    <property type="entry name" value="CSD_2"/>
    <property type="match status" value="2"/>
</dbReference>
<reference evidence="2 3" key="1">
    <citation type="submission" date="2017-11" db="EMBL/GenBank/DDBJ databases">
        <title>Genome-resolved metagenomics identifies genetic mobility, metabolic interactions, and unexpected diversity in perchlorate-reducing communities.</title>
        <authorList>
            <person name="Barnum T.P."/>
            <person name="Figueroa I.A."/>
            <person name="Carlstrom C.I."/>
            <person name="Lucas L.N."/>
            <person name="Engelbrektson A.L."/>
            <person name="Coates J.D."/>
        </authorList>
    </citation>
    <scope>NUCLEOTIDE SEQUENCE [LARGE SCALE GENOMIC DNA]</scope>
    <source>
        <strain evidence="2">BM706</strain>
    </source>
</reference>
<dbReference type="AlphaFoldDB" id="A0A2N5ZME0"/>
<gene>
    <name evidence="2" type="ORF">C0601_00920</name>
</gene>
<dbReference type="SUPFAM" id="SSF50249">
    <property type="entry name" value="Nucleic acid-binding proteins"/>
    <property type="match status" value="3"/>
</dbReference>
<dbReference type="InterPro" id="IPR002059">
    <property type="entry name" value="CSP_DNA-bd"/>
</dbReference>
<dbReference type="Proteomes" id="UP000234857">
    <property type="component" value="Unassembled WGS sequence"/>
</dbReference>
<dbReference type="EMBL" id="PKTG01000019">
    <property type="protein sequence ID" value="PLX19792.1"/>
    <property type="molecule type" value="Genomic_DNA"/>
</dbReference>
<evidence type="ECO:0000259" key="1">
    <source>
        <dbReference type="PROSITE" id="PS51857"/>
    </source>
</evidence>
<feature type="domain" description="CSD" evidence="1">
    <location>
        <begin position="30"/>
        <end position="95"/>
    </location>
</feature>
<dbReference type="GO" id="GO:0003676">
    <property type="term" value="F:nucleic acid binding"/>
    <property type="evidence" value="ECO:0007669"/>
    <property type="project" value="InterPro"/>
</dbReference>
<feature type="domain" description="CSD" evidence="1">
    <location>
        <begin position="182"/>
        <end position="250"/>
    </location>
</feature>
<protein>
    <recommendedName>
        <fullName evidence="1">CSD domain-containing protein</fullName>
    </recommendedName>
</protein>